<evidence type="ECO:0000259" key="7">
    <source>
        <dbReference type="Pfam" id="PF01432"/>
    </source>
</evidence>
<gene>
    <name evidence="9" type="ORF">NC992_19525</name>
</gene>
<proteinExistence type="inferred from homology"/>
<dbReference type="InterPro" id="IPR042088">
    <property type="entry name" value="OligoPept_F_C"/>
</dbReference>
<protein>
    <submittedName>
        <fullName evidence="9">M3 family oligoendopeptidase</fullName>
    </submittedName>
</protein>
<dbReference type="EMBL" id="JAMPKX010000010">
    <property type="protein sequence ID" value="MEP0949080.1"/>
    <property type="molecule type" value="Genomic_DNA"/>
</dbReference>
<dbReference type="Gene3D" id="1.20.140.70">
    <property type="entry name" value="Oligopeptidase f, N-terminal domain"/>
    <property type="match status" value="1"/>
</dbReference>
<evidence type="ECO:0000256" key="2">
    <source>
        <dbReference type="ARBA" id="ARBA00022723"/>
    </source>
</evidence>
<accession>A0ABV0K8L1</accession>
<keyword evidence="4 6" id="KW-0862">Zinc</keyword>
<dbReference type="CDD" id="cd09607">
    <property type="entry name" value="M3B_PepF"/>
    <property type="match status" value="1"/>
</dbReference>
<evidence type="ECO:0000313" key="10">
    <source>
        <dbReference type="Proteomes" id="UP001482513"/>
    </source>
</evidence>
<dbReference type="PANTHER" id="PTHR34217:SF1">
    <property type="entry name" value="CARBOXYPEPTIDASE 1"/>
    <property type="match status" value="1"/>
</dbReference>
<dbReference type="PANTHER" id="PTHR34217">
    <property type="entry name" value="METAL-DEPENDENT CARBOXYPEPTIDASE"/>
    <property type="match status" value="1"/>
</dbReference>
<comment type="similarity">
    <text evidence="6">Belongs to the peptidase M3 family.</text>
</comment>
<evidence type="ECO:0000313" key="9">
    <source>
        <dbReference type="EMBL" id="MEP0949080.1"/>
    </source>
</evidence>
<comment type="caution">
    <text evidence="9">The sequence shown here is derived from an EMBL/GenBank/DDBJ whole genome shotgun (WGS) entry which is preliminary data.</text>
</comment>
<keyword evidence="3 6" id="KW-0378">Hydrolase</keyword>
<dbReference type="Proteomes" id="UP001482513">
    <property type="component" value="Unassembled WGS sequence"/>
</dbReference>
<sequence>MPILHQTWDNSHFFAGSDDPQIAATVERIKAEIDTLSTLCAPFIEHIEPAEPLTQEKFEGLLAQVRAAHQQRTATAKRLGNLRTFISSILSVDSRDASASEWKPTLQQLGAEISQATKALDIFLLRVDNAFIQALIADPVLEELSFSLLHQRQLNDQLLSLAEEKLITGLAVNGLQGWGNLYTELSGTLQCTVAGDTVGLAKAFNLLSSPDRTLRSEAWHGVNAAWESRAETVATVLNAINGWRLEETKQRSRHRSLHYLDKSCHQSRIDRTTLDAMMEATYQRRSLGQRALTAMGKVLKIEPMAPWDLFAPPPAADQSGGFAFEAAIELVADAFRQFSPAMGDFAMMMAEKGWIDAQPTPNRATGAYCTSFAEPKEPRIFMTFEGSMNNVLTLAHELGHAWHNWVMQDLPRYKTFYPMTLAETASIFGETLVRDALFEQASTPEQKLKIAWEEGSAAATFLLNIPARFTFEQKLVESRKQGFVIADNLKTMMRDSWQHWYEDSLASYDDMFWASKLHFSIAELGFYNYPYLFGYLFSLGIYAQKDQYGAQFNDLYTKLLRDTGSMTAEDVVLRHLQQDIRQPEFWQDSLDIVDRAVSRLESLVV</sequence>
<feature type="domain" description="Peptidase M3A/M3B catalytic" evidence="7">
    <location>
        <begin position="206"/>
        <end position="591"/>
    </location>
</feature>
<keyword evidence="10" id="KW-1185">Reference proteome</keyword>
<organism evidence="9 10">
    <name type="scientific">Leptolyngbya subtilissima DQ-A4</name>
    <dbReference type="NCBI Taxonomy" id="2933933"/>
    <lineage>
        <taxon>Bacteria</taxon>
        <taxon>Bacillati</taxon>
        <taxon>Cyanobacteriota</taxon>
        <taxon>Cyanophyceae</taxon>
        <taxon>Leptolyngbyales</taxon>
        <taxon>Leptolyngbyaceae</taxon>
        <taxon>Leptolyngbya group</taxon>
        <taxon>Leptolyngbya</taxon>
    </lineage>
</organism>
<name>A0ABV0K8L1_9CYAN</name>
<dbReference type="Gene3D" id="1.10.1370.20">
    <property type="entry name" value="Oligoendopeptidase f, C-terminal domain"/>
    <property type="match status" value="1"/>
</dbReference>
<dbReference type="InterPro" id="IPR034006">
    <property type="entry name" value="M3B_PepF_2"/>
</dbReference>
<evidence type="ECO:0000256" key="5">
    <source>
        <dbReference type="ARBA" id="ARBA00023049"/>
    </source>
</evidence>
<evidence type="ECO:0000256" key="3">
    <source>
        <dbReference type="ARBA" id="ARBA00022801"/>
    </source>
</evidence>
<dbReference type="Pfam" id="PF08439">
    <property type="entry name" value="Peptidase_M3_N"/>
    <property type="match status" value="1"/>
</dbReference>
<dbReference type="InterPro" id="IPR001567">
    <property type="entry name" value="Pept_M3A_M3B_dom"/>
</dbReference>
<feature type="domain" description="Oligopeptidase F N-terminal" evidence="8">
    <location>
        <begin position="124"/>
        <end position="189"/>
    </location>
</feature>
<keyword evidence="2 6" id="KW-0479">Metal-binding</keyword>
<dbReference type="InterPro" id="IPR011977">
    <property type="entry name" value="Pept_M3B_clade3"/>
</dbReference>
<keyword evidence="5 6" id="KW-0482">Metalloprotease</keyword>
<reference evidence="9 10" key="1">
    <citation type="submission" date="2022-04" db="EMBL/GenBank/DDBJ databases">
        <title>Positive selection, recombination, and allopatry shape intraspecific diversity of widespread and dominant cyanobacteria.</title>
        <authorList>
            <person name="Wei J."/>
            <person name="Shu W."/>
            <person name="Hu C."/>
        </authorList>
    </citation>
    <scope>NUCLEOTIDE SEQUENCE [LARGE SCALE GENOMIC DNA]</scope>
    <source>
        <strain evidence="9 10">DQ-A4</strain>
    </source>
</reference>
<dbReference type="NCBIfam" id="TIGR02290">
    <property type="entry name" value="M3_fam_3"/>
    <property type="match status" value="1"/>
</dbReference>
<dbReference type="InterPro" id="IPR013647">
    <property type="entry name" value="OligopepF_N_dom"/>
</dbReference>
<dbReference type="SUPFAM" id="SSF55486">
    <property type="entry name" value="Metalloproteases ('zincins'), catalytic domain"/>
    <property type="match status" value="1"/>
</dbReference>
<evidence type="ECO:0000256" key="6">
    <source>
        <dbReference type="RuleBase" id="RU003435"/>
    </source>
</evidence>
<evidence type="ECO:0000256" key="4">
    <source>
        <dbReference type="ARBA" id="ARBA00022833"/>
    </source>
</evidence>
<comment type="cofactor">
    <cofactor evidence="6">
        <name>Zn(2+)</name>
        <dbReference type="ChEBI" id="CHEBI:29105"/>
    </cofactor>
    <text evidence="6">Binds 1 zinc ion.</text>
</comment>
<dbReference type="Pfam" id="PF01432">
    <property type="entry name" value="Peptidase_M3"/>
    <property type="match status" value="1"/>
</dbReference>
<evidence type="ECO:0000259" key="8">
    <source>
        <dbReference type="Pfam" id="PF08439"/>
    </source>
</evidence>
<dbReference type="InterPro" id="IPR001333">
    <property type="entry name" value="Peptidase_M32_Taq"/>
</dbReference>
<evidence type="ECO:0000256" key="1">
    <source>
        <dbReference type="ARBA" id="ARBA00022670"/>
    </source>
</evidence>
<dbReference type="RefSeq" id="WP_190520207.1">
    <property type="nucleotide sequence ID" value="NZ_JAMPKX010000010.1"/>
</dbReference>
<keyword evidence="1 6" id="KW-0645">Protease</keyword>